<evidence type="ECO:0000313" key="6">
    <source>
        <dbReference type="Proteomes" id="UP000193466"/>
    </source>
</evidence>
<dbReference type="EC" id="2.-.-.-" evidence="4"/>
<gene>
    <name evidence="4" type="primary">rfaQ</name>
    <name evidence="3" type="ORF">BWD10_05515</name>
    <name evidence="5" type="ORF">NCTC12229_01805</name>
    <name evidence="4" type="ORF">SAMEA4504057_00699</name>
</gene>
<evidence type="ECO:0000256" key="2">
    <source>
        <dbReference type="ARBA" id="ARBA00022679"/>
    </source>
</evidence>
<dbReference type="EMBL" id="UGRS01000002">
    <property type="protein sequence ID" value="SUA44319.1"/>
    <property type="molecule type" value="Genomic_DNA"/>
</dbReference>
<dbReference type="GO" id="GO:0008713">
    <property type="term" value="F:ADP-heptose-lipopolysaccharide heptosyltransferase activity"/>
    <property type="evidence" value="ECO:0007669"/>
    <property type="project" value="TreeGrafter"/>
</dbReference>
<dbReference type="RefSeq" id="WP_085363434.1">
    <property type="nucleotide sequence ID" value="NZ_LT906434.1"/>
</dbReference>
<dbReference type="Proteomes" id="UP000215033">
    <property type="component" value="Chromosome 1"/>
</dbReference>
<name>A0A1X3CSF5_9NEIS</name>
<dbReference type="EMBL" id="LT906434">
    <property type="protein sequence ID" value="SNU79211.1"/>
    <property type="molecule type" value="Genomic_DNA"/>
</dbReference>
<dbReference type="STRING" id="326523.BWD10_05515"/>
<keyword evidence="2 4" id="KW-0808">Transferase</keyword>
<dbReference type="KEGG" id="nzo:SAMEA4504057_0699"/>
<reference evidence="5 8" key="3">
    <citation type="submission" date="2018-06" db="EMBL/GenBank/DDBJ databases">
        <authorList>
            <consortium name="Pathogen Informatics"/>
            <person name="Doyle S."/>
        </authorList>
    </citation>
    <scope>NUCLEOTIDE SEQUENCE [LARGE SCALE GENOMIC DNA]</scope>
    <source>
        <strain evidence="5 8">NCTC12229</strain>
    </source>
</reference>
<dbReference type="InterPro" id="IPR002201">
    <property type="entry name" value="Glyco_trans_9"/>
</dbReference>
<keyword evidence="1" id="KW-0328">Glycosyltransferase</keyword>
<protein>
    <submittedName>
        <fullName evidence="4">Lipopolysaccharide core heptosyltransferase rfaQ</fullName>
        <ecNumber evidence="4">2.-.-.-</ecNumber>
    </submittedName>
    <submittedName>
        <fullName evidence="3">Lipopolysaccharide heptosyltransferase III</fullName>
    </submittedName>
</protein>
<dbReference type="InterPro" id="IPR051199">
    <property type="entry name" value="LPS_LOS_Heptosyltrfase"/>
</dbReference>
<dbReference type="InterPro" id="IPR011916">
    <property type="entry name" value="LipoPS_heptosylTferase-III"/>
</dbReference>
<organism evidence="4 7">
    <name type="scientific">Neisseria zoodegmatis</name>
    <dbReference type="NCBI Taxonomy" id="326523"/>
    <lineage>
        <taxon>Bacteria</taxon>
        <taxon>Pseudomonadati</taxon>
        <taxon>Pseudomonadota</taxon>
        <taxon>Betaproteobacteria</taxon>
        <taxon>Neisseriales</taxon>
        <taxon>Neisseriaceae</taxon>
        <taxon>Neisseria</taxon>
    </lineage>
</organism>
<dbReference type="PANTHER" id="PTHR30160">
    <property type="entry name" value="TETRAACYLDISACCHARIDE 4'-KINASE-RELATED"/>
    <property type="match status" value="1"/>
</dbReference>
<dbReference type="Proteomes" id="UP000193466">
    <property type="component" value="Unassembled WGS sequence"/>
</dbReference>
<evidence type="ECO:0000313" key="5">
    <source>
        <dbReference type="EMBL" id="SUA44319.1"/>
    </source>
</evidence>
<evidence type="ECO:0000313" key="7">
    <source>
        <dbReference type="Proteomes" id="UP000215033"/>
    </source>
</evidence>
<dbReference type="GO" id="GO:0009244">
    <property type="term" value="P:lipopolysaccharide core region biosynthetic process"/>
    <property type="evidence" value="ECO:0007669"/>
    <property type="project" value="TreeGrafter"/>
</dbReference>
<reference evidence="3 6" key="1">
    <citation type="submission" date="2017-01" db="EMBL/GenBank/DDBJ databases">
        <authorList>
            <person name="Wolfgang W.J."/>
            <person name="Cole J."/>
            <person name="Wroblewski D."/>
            <person name="Mcginnis J."/>
            <person name="Musser K.A."/>
        </authorList>
    </citation>
    <scope>NUCLEOTIDE SEQUENCE [LARGE SCALE GENOMIC DNA]</scope>
    <source>
        <strain evidence="3 6">DSM 21643</strain>
    </source>
</reference>
<dbReference type="Gene3D" id="3.40.50.2000">
    <property type="entry name" value="Glycogen Phosphorylase B"/>
    <property type="match status" value="2"/>
</dbReference>
<proteinExistence type="predicted"/>
<dbReference type="SUPFAM" id="SSF53756">
    <property type="entry name" value="UDP-Glycosyltransferase/glycogen phosphorylase"/>
    <property type="match status" value="1"/>
</dbReference>
<dbReference type="NCBIfam" id="TIGR02201">
    <property type="entry name" value="heptsyl_trn_III"/>
    <property type="match status" value="1"/>
</dbReference>
<dbReference type="OrthoDB" id="9781892at2"/>
<dbReference type="CDD" id="cd03789">
    <property type="entry name" value="GT9_LPS_heptosyltransferase"/>
    <property type="match status" value="1"/>
</dbReference>
<dbReference type="EMBL" id="MTBM01000005">
    <property type="protein sequence ID" value="OSI10506.1"/>
    <property type="molecule type" value="Genomic_DNA"/>
</dbReference>
<keyword evidence="6" id="KW-1185">Reference proteome</keyword>
<evidence type="ECO:0000313" key="4">
    <source>
        <dbReference type="EMBL" id="SNU79211.1"/>
    </source>
</evidence>
<evidence type="ECO:0000313" key="3">
    <source>
        <dbReference type="EMBL" id="OSI10506.1"/>
    </source>
</evidence>
<sequence length="366" mass="41296">MTQPHTPKRILIIKLRHHGDVLLTTPVVDQIKHAYPDCAVDMLVYQETADILRGNSQIRRIFTIDRQWKKQGIRRQLSHEAALFADLKAQRYDWVFNLSDQWRAAAVAKLCGKRSGSLRYGKRDNALWRFCHSELNEDLGHAHHVVQNHLAVLRPLGLQSSYQPKVRMEIDAAARESLHAKLTERGWQGEAYVLMHPGSRWQFKCWNNDKYIELLQRLLNSGRNVVLTAAPDAEEQAMLDEITGRLNIPAGVQLWQLSGCLNLRELAAAIDGAELFIGVDSVPMHMAAALDKPQVALFGPSWVSRWRPYSDKASVVWAGDFGELPHPDSINTDDKTRLLSAIPVDAVWNAVQEKLKPVGGNQHAAV</sequence>
<reference evidence="4 7" key="2">
    <citation type="submission" date="2017-06" db="EMBL/GenBank/DDBJ databases">
        <authorList>
            <consortium name="Pathogen Informatics"/>
        </authorList>
    </citation>
    <scope>NUCLEOTIDE SEQUENCE [LARGE SCALE GENOMIC DNA]</scope>
    <source>
        <strain evidence="4 7">NCTC12230</strain>
    </source>
</reference>
<evidence type="ECO:0000313" key="8">
    <source>
        <dbReference type="Proteomes" id="UP000254055"/>
    </source>
</evidence>
<dbReference type="PANTHER" id="PTHR30160:SF1">
    <property type="entry name" value="LIPOPOLYSACCHARIDE 1,2-N-ACETYLGLUCOSAMINETRANSFERASE-RELATED"/>
    <property type="match status" value="1"/>
</dbReference>
<accession>A0A1X3CSF5</accession>
<dbReference type="Proteomes" id="UP000254055">
    <property type="component" value="Unassembled WGS sequence"/>
</dbReference>
<dbReference type="AlphaFoldDB" id="A0A1X3CSF5"/>
<evidence type="ECO:0000256" key="1">
    <source>
        <dbReference type="ARBA" id="ARBA00022676"/>
    </source>
</evidence>
<dbReference type="Pfam" id="PF01075">
    <property type="entry name" value="Glyco_transf_9"/>
    <property type="match status" value="1"/>
</dbReference>
<dbReference type="GO" id="GO:0005829">
    <property type="term" value="C:cytosol"/>
    <property type="evidence" value="ECO:0007669"/>
    <property type="project" value="TreeGrafter"/>
</dbReference>